<dbReference type="RefSeq" id="WP_095025991.1">
    <property type="nucleotide sequence ID" value="NZ_WIVT01000038.1"/>
</dbReference>
<accession>A0A6G1W8Y3</accession>
<evidence type="ECO:0000313" key="3">
    <source>
        <dbReference type="Proteomes" id="UP000443000"/>
    </source>
</evidence>
<evidence type="ECO:0000313" key="1">
    <source>
        <dbReference type="EMBL" id="MQT27526.1"/>
    </source>
</evidence>
<evidence type="ECO:0000313" key="2">
    <source>
        <dbReference type="EMBL" id="MQU18914.1"/>
    </source>
</evidence>
<dbReference type="EMBL" id="WIWP01000036">
    <property type="protein sequence ID" value="MQT27526.1"/>
    <property type="molecule type" value="Genomic_DNA"/>
</dbReference>
<protein>
    <submittedName>
        <fullName evidence="2">Uncharacterized protein</fullName>
    </submittedName>
</protein>
<gene>
    <name evidence="2" type="ORF">GHN41_21045</name>
    <name evidence="1" type="ORF">GHN94_17075</name>
</gene>
<organism evidence="2 3">
    <name type="scientific">Pseudomonas helleri</name>
    <dbReference type="NCBI Taxonomy" id="1608996"/>
    <lineage>
        <taxon>Bacteria</taxon>
        <taxon>Pseudomonadati</taxon>
        <taxon>Pseudomonadota</taxon>
        <taxon>Gammaproteobacteria</taxon>
        <taxon>Pseudomonadales</taxon>
        <taxon>Pseudomonadaceae</taxon>
        <taxon>Pseudomonas</taxon>
    </lineage>
</organism>
<reference evidence="3 4" key="1">
    <citation type="submission" date="2019-10" db="EMBL/GenBank/DDBJ databases">
        <title>Evaluation of single-gene subtyping targets for Pseudomonas.</title>
        <authorList>
            <person name="Reichler S.J."/>
            <person name="Orsi R.H."/>
            <person name="Wiedmann M."/>
            <person name="Martin N.H."/>
            <person name="Murphy S.I."/>
        </authorList>
    </citation>
    <scope>NUCLEOTIDE SEQUENCE [LARGE SCALE GENOMIC DNA]</scope>
    <source>
        <strain evidence="1 4">FSL R10-0802</strain>
        <strain evidence="2 3">FSL R10-1594</strain>
    </source>
</reference>
<dbReference type="AlphaFoldDB" id="A0A6G1W8Y3"/>
<dbReference type="Proteomes" id="UP000713985">
    <property type="component" value="Unassembled WGS sequence"/>
</dbReference>
<sequence length="136" mass="15145">MTQAANATNEKALVIGLAHAEKRAAELALQCVFFEVMELPGEKFSFSVEVIQSEQLSRSSETPYRLPTNAEFDSMSMDDLCAWYVEAVGYSPVEECPEIELGYVRNSCKEHALIERCGGLDLRAYQLVESSRQSLA</sequence>
<dbReference type="OrthoDB" id="7033707at2"/>
<comment type="caution">
    <text evidence="2">The sequence shown here is derived from an EMBL/GenBank/DDBJ whole genome shotgun (WGS) entry which is preliminary data.</text>
</comment>
<evidence type="ECO:0000313" key="4">
    <source>
        <dbReference type="Proteomes" id="UP000713985"/>
    </source>
</evidence>
<dbReference type="Proteomes" id="UP000443000">
    <property type="component" value="Unassembled WGS sequence"/>
</dbReference>
<dbReference type="EMBL" id="WIVT01000038">
    <property type="protein sequence ID" value="MQU18914.1"/>
    <property type="molecule type" value="Genomic_DNA"/>
</dbReference>
<proteinExistence type="predicted"/>
<keyword evidence="4" id="KW-1185">Reference proteome</keyword>
<name>A0A6G1W8Y3_9PSED</name>